<accession>R0MK06</accession>
<gene>
    <name evidence="2" type="ORF">NBO_24g0011</name>
</gene>
<dbReference type="EMBL" id="KB908932">
    <property type="protein sequence ID" value="EOB14565.1"/>
    <property type="molecule type" value="Genomic_DNA"/>
</dbReference>
<dbReference type="HOGENOM" id="CLU_062477_0_0_1"/>
<protein>
    <submittedName>
        <fullName evidence="2">Uncharacterized protein</fullName>
    </submittedName>
</protein>
<evidence type="ECO:0000256" key="1">
    <source>
        <dbReference type="SAM" id="Coils"/>
    </source>
</evidence>
<evidence type="ECO:0000313" key="3">
    <source>
        <dbReference type="Proteomes" id="UP000016927"/>
    </source>
</evidence>
<dbReference type="Proteomes" id="UP000016927">
    <property type="component" value="Unassembled WGS sequence"/>
</dbReference>
<name>R0MK06_NOSB1</name>
<feature type="coiled-coil region" evidence="1">
    <location>
        <begin position="249"/>
        <end position="368"/>
    </location>
</feature>
<proteinExistence type="predicted"/>
<keyword evidence="1" id="KW-0175">Coiled coil</keyword>
<sequence>MDFLDNLILGKNTPLYADESTFPSKTYKKNLCRKKHCDKNCLKYAGEDWDFWAMVLSCKPLDKSEIGNRILNMKECMRFSVWYRMCSDIKIDYNEREVNVIDDHKVIYDEQKDKEILKLILKRFRYKEIDEEKLFEMIIQTLNDNSININIFLDFIYNVLDMPYADLIYLRVILQFMNDRLKLFELFGHQNNEDQDVLNDFIEYLVKNNFDFFSKIIDLILCYQNTTFREAMLYFVDEDKSDFESLITVQNLNKLKDFLRKKKNTLKEVETVIKNTEPTYYDFLVVQNETIKAQEHIKEEYITKITELENKNKELESSLEHFKEISTSLEEELTDYQDNYVKEISRLLDDTKKENDVLQKEILKLRDELCRNKRTR</sequence>
<organism evidence="2 3">
    <name type="scientific">Nosema bombycis (strain CQ1 / CVCC 102059)</name>
    <name type="common">Microsporidian parasite</name>
    <name type="synonym">Pebrine of silkworm</name>
    <dbReference type="NCBI Taxonomy" id="578461"/>
    <lineage>
        <taxon>Eukaryota</taxon>
        <taxon>Fungi</taxon>
        <taxon>Fungi incertae sedis</taxon>
        <taxon>Microsporidia</taxon>
        <taxon>Nosematidae</taxon>
        <taxon>Nosema</taxon>
    </lineage>
</organism>
<dbReference type="OMA" id="GHQNNED"/>
<dbReference type="OrthoDB" id="2191863at2759"/>
<reference evidence="2 3" key="1">
    <citation type="journal article" date="2013" name="BMC Genomics">
        <title>Comparative genomics of parasitic silkworm microsporidia reveal an association between genome expansion and host adaptation.</title>
        <authorList>
            <person name="Pan G."/>
            <person name="Xu J."/>
            <person name="Li T."/>
            <person name="Xia Q."/>
            <person name="Liu S.L."/>
            <person name="Zhang G."/>
            <person name="Li S."/>
            <person name="Li C."/>
            <person name="Liu H."/>
            <person name="Yang L."/>
            <person name="Liu T."/>
            <person name="Zhang X."/>
            <person name="Wu Z."/>
            <person name="Fan W."/>
            <person name="Dang X."/>
            <person name="Xiang H."/>
            <person name="Tao M."/>
            <person name="Li Y."/>
            <person name="Hu J."/>
            <person name="Li Z."/>
            <person name="Lin L."/>
            <person name="Luo J."/>
            <person name="Geng L."/>
            <person name="Wang L."/>
            <person name="Long M."/>
            <person name="Wan Y."/>
            <person name="He N."/>
            <person name="Zhang Z."/>
            <person name="Lu C."/>
            <person name="Keeling P.J."/>
            <person name="Wang J."/>
            <person name="Xiang Z."/>
            <person name="Zhou Z."/>
        </authorList>
    </citation>
    <scope>NUCLEOTIDE SEQUENCE [LARGE SCALE GENOMIC DNA]</scope>
    <source>
        <strain evidence="3">CQ1 / CVCC 102059</strain>
    </source>
</reference>
<keyword evidence="3" id="KW-1185">Reference proteome</keyword>
<dbReference type="VEuPathDB" id="MicrosporidiaDB:NBO_24g0011"/>
<dbReference type="AlphaFoldDB" id="R0MK06"/>
<evidence type="ECO:0000313" key="2">
    <source>
        <dbReference type="EMBL" id="EOB14565.1"/>
    </source>
</evidence>